<reference evidence="6 8" key="3">
    <citation type="submission" date="2018-06" db="EMBL/GenBank/DDBJ databases">
        <authorList>
            <consortium name="Pathogen Informatics"/>
            <person name="Doyle S."/>
        </authorList>
    </citation>
    <scope>NUCLEOTIDE SEQUENCE [LARGE SCALE GENOMIC DNA]</scope>
    <source>
        <strain evidence="6 8">NCTC11112</strain>
    </source>
</reference>
<dbReference type="Pfam" id="PF05926">
    <property type="entry name" value="Phage_GPL"/>
    <property type="match status" value="1"/>
</dbReference>
<dbReference type="EMBL" id="AASEBA010000205">
    <property type="protein sequence ID" value="EFC9753065.1"/>
    <property type="molecule type" value="Genomic_DNA"/>
</dbReference>
<reference evidence="3" key="1">
    <citation type="journal article" date="2018" name="Genome Biol.">
        <title>SKESA: strategic k-mer extension for scrupulous assemblies.</title>
        <authorList>
            <person name="Souvorov A."/>
            <person name="Agarwala R."/>
            <person name="Lipman D.J."/>
        </authorList>
    </citation>
    <scope>NUCLEOTIDE SEQUENCE [LARGE SCALE GENOMIC DNA]</scope>
    <source>
        <strain evidence="3">AMC_487</strain>
    </source>
</reference>
<organism evidence="3">
    <name type="scientific">Escherichia coli</name>
    <dbReference type="NCBI Taxonomy" id="562"/>
    <lineage>
        <taxon>Bacteria</taxon>
        <taxon>Pseudomonadati</taxon>
        <taxon>Pseudomonadota</taxon>
        <taxon>Gammaproteobacteria</taxon>
        <taxon>Enterobacterales</taxon>
        <taxon>Enterobacteriaceae</taxon>
        <taxon>Escherichia</taxon>
    </lineage>
</organism>
<dbReference type="EMBL" id="DABERK010000140">
    <property type="protein sequence ID" value="HAI5335526.1"/>
    <property type="molecule type" value="Genomic_DNA"/>
</dbReference>
<reference evidence="3" key="5">
    <citation type="submission" date="2020-03" db="EMBL/GenBank/DDBJ databases">
        <authorList>
            <consortium name="NCBI Pathogen Detection Project"/>
        </authorList>
    </citation>
    <scope>NUCLEOTIDE SEQUENCE</scope>
    <source>
        <strain evidence="3">AMC_487</strain>
    </source>
</reference>
<evidence type="ECO:0000313" key="5">
    <source>
        <dbReference type="EMBL" id="PNY69652.1"/>
    </source>
</evidence>
<evidence type="ECO:0000313" key="3">
    <source>
        <dbReference type="EMBL" id="HAI5335526.1"/>
    </source>
</evidence>
<reference evidence="2 10" key="4">
    <citation type="submission" date="2019-05" db="EMBL/GenBank/DDBJ databases">
        <authorList>
            <consortium name="NARMS: The National Antimicrobial Resistance Monitoring System"/>
        </authorList>
    </citation>
    <scope>NUCLEOTIDE SEQUENCE [LARGE SCALE GENOMIC DNA]</scope>
    <source>
        <strain evidence="4 9">CVM N17EC0060</strain>
        <strain evidence="2 10">CVM N18EC122</strain>
    </source>
</reference>
<gene>
    <name evidence="6" type="primary">L</name>
    <name evidence="5" type="ORF">C2M16_00895</name>
    <name evidence="4" type="ORF">D9D43_08350</name>
    <name evidence="2" type="ORF">E6D34_28590</name>
    <name evidence="3" type="ORF">HJQ60_005709</name>
    <name evidence="6" type="ORF">NCTC11112_04655</name>
</gene>
<dbReference type="AlphaFoldDB" id="A0A0D8WI15"/>
<dbReference type="EMBL" id="UGAW01000001">
    <property type="protein sequence ID" value="STG54084.1"/>
    <property type="molecule type" value="Genomic_DNA"/>
</dbReference>
<feature type="region of interest" description="Disordered" evidence="1">
    <location>
        <begin position="1"/>
        <end position="21"/>
    </location>
</feature>
<dbReference type="Proteomes" id="UP000845800">
    <property type="component" value="Unassembled WGS sequence"/>
</dbReference>
<evidence type="ECO:0000313" key="10">
    <source>
        <dbReference type="Proteomes" id="UP000532204"/>
    </source>
</evidence>
<evidence type="ECO:0000313" key="2">
    <source>
        <dbReference type="EMBL" id="EFC9753065.1"/>
    </source>
</evidence>
<dbReference type="Proteomes" id="UP000254817">
    <property type="component" value="Unassembled WGS sequence"/>
</dbReference>
<reference evidence="5 7" key="2">
    <citation type="submission" date="2018-01" db="EMBL/GenBank/DDBJ databases">
        <title>Draft Genomic Sequencing Of Potential Extraintestinal Pathogenic Escherichia coli B8S18 Isolated From Retail Chicken Skin.</title>
        <authorList>
            <person name="Xu A."/>
            <person name="Tilman S."/>
            <person name="Wisser-Parker K."/>
            <person name="Sheen S."/>
            <person name="Sommers C."/>
        </authorList>
    </citation>
    <scope>NUCLEOTIDE SEQUENCE [LARGE SCALE GENOMIC DNA]</scope>
    <source>
        <strain evidence="5 7">B8S18Com</strain>
    </source>
</reference>
<dbReference type="InterPro" id="IPR009225">
    <property type="entry name" value="Phage_head_completion_GpL"/>
</dbReference>
<name>A0A0D8WI15_ECOLX</name>
<dbReference type="RefSeq" id="WP_045145342.1">
    <property type="nucleotide sequence ID" value="NZ_BFIP01000112.1"/>
</dbReference>
<evidence type="ECO:0000313" key="8">
    <source>
        <dbReference type="Proteomes" id="UP000254817"/>
    </source>
</evidence>
<evidence type="ECO:0000313" key="7">
    <source>
        <dbReference type="Proteomes" id="UP000236598"/>
    </source>
</evidence>
<protein>
    <submittedName>
        <fullName evidence="5">Capsid assembly protein</fullName>
    </submittedName>
    <submittedName>
        <fullName evidence="3 6">Head completion/stabilization protein</fullName>
    </submittedName>
</protein>
<dbReference type="EMBL" id="PPHQ01000001">
    <property type="protein sequence ID" value="PNY69652.1"/>
    <property type="molecule type" value="Genomic_DNA"/>
</dbReference>
<proteinExistence type="predicted"/>
<accession>A0A0D8WI15</accession>
<evidence type="ECO:0000313" key="6">
    <source>
        <dbReference type="EMBL" id="STG54084.1"/>
    </source>
</evidence>
<dbReference type="Proteomes" id="UP000272336">
    <property type="component" value="Unassembled WGS sequence"/>
</dbReference>
<evidence type="ECO:0000313" key="9">
    <source>
        <dbReference type="Proteomes" id="UP000272336"/>
    </source>
</evidence>
<evidence type="ECO:0000313" key="4">
    <source>
        <dbReference type="EMBL" id="MGE13602.1"/>
    </source>
</evidence>
<dbReference type="Proteomes" id="UP000532204">
    <property type="component" value="Unassembled WGS sequence"/>
</dbReference>
<sequence length="164" mass="18291">MSMVARPEAAPARDDIPDTDDGDATITAGAFWPEIVLRELRLAVRLPGRITSTRLAHVATGAVAHVTRELEEWQKAQSAAGFSILAEVPAATINGESVNVWHYRNAVYSATRALILERWRDVDTTDKGDRRADALDEQMEDLWRDVRWSVADILGRPRLFAELV</sequence>
<dbReference type="Proteomes" id="UP000236598">
    <property type="component" value="Unassembled WGS sequence"/>
</dbReference>
<evidence type="ECO:0000256" key="1">
    <source>
        <dbReference type="SAM" id="MobiDB-lite"/>
    </source>
</evidence>
<dbReference type="EMBL" id="RNLZ01000011">
    <property type="protein sequence ID" value="MGE13602.1"/>
    <property type="molecule type" value="Genomic_DNA"/>
</dbReference>